<comment type="catalytic activity">
    <reaction evidence="1 7">
        <text>an N-acyl-D-glucosamine 6-phosphate = an N-acyl-D-mannosamine 6-phosphate</text>
        <dbReference type="Rhea" id="RHEA:23932"/>
        <dbReference type="ChEBI" id="CHEBI:57599"/>
        <dbReference type="ChEBI" id="CHEBI:57666"/>
        <dbReference type="EC" id="5.1.3.9"/>
    </reaction>
</comment>
<evidence type="ECO:0000256" key="1">
    <source>
        <dbReference type="ARBA" id="ARBA00000056"/>
    </source>
</evidence>
<evidence type="ECO:0000313" key="9">
    <source>
        <dbReference type="Proteomes" id="UP000619536"/>
    </source>
</evidence>
<dbReference type="InterPro" id="IPR013785">
    <property type="entry name" value="Aldolase_TIM"/>
</dbReference>
<evidence type="ECO:0000313" key="8">
    <source>
        <dbReference type="EMBL" id="GGI14111.1"/>
    </source>
</evidence>
<keyword evidence="9" id="KW-1185">Reference proteome</keyword>
<protein>
    <recommendedName>
        <fullName evidence="7">Putative N-acetylmannosamine-6-phosphate 2-epimerase</fullName>
        <ecNumber evidence="7">5.1.3.9</ecNumber>
    </recommendedName>
    <alternativeName>
        <fullName evidence="7">ManNAc-6-P epimerase</fullName>
    </alternativeName>
</protein>
<sequence>MHTIHPIIQGLKGGLIVSAQAYPGEPMRTPDTMARVALAAQQGGAVAIRCQGLADIAAIKGQVDVPVIGLWKEGHEGVYITPTLRHARCCIAAGCDIVAIDATRRPRPDGRTYAQTVAALHEEGAIVMADCGSLADAEQAALAGSDILSTTLSGYTGEREKTDGPDFELLKDMVREFSDFPVICEGRIHTPDQLAQVMECGAWAGVVGTAITHPTTITSWFAARTPQGSAQ</sequence>
<comment type="caution">
    <text evidence="8">The sequence shown here is derived from an EMBL/GenBank/DDBJ whole genome shotgun (WGS) entry which is preliminary data.</text>
</comment>
<dbReference type="GO" id="GO:0006053">
    <property type="term" value="P:N-acetylmannosamine catabolic process"/>
    <property type="evidence" value="ECO:0007669"/>
    <property type="project" value="TreeGrafter"/>
</dbReference>
<dbReference type="SUPFAM" id="SSF51366">
    <property type="entry name" value="Ribulose-phoshate binding barrel"/>
    <property type="match status" value="1"/>
</dbReference>
<dbReference type="Gene3D" id="3.20.20.70">
    <property type="entry name" value="Aldolase class I"/>
    <property type="match status" value="1"/>
</dbReference>
<reference evidence="8" key="1">
    <citation type="journal article" date="2014" name="Int. J. Syst. Evol. Microbiol.">
        <title>Complete genome sequence of Corynebacterium casei LMG S-19264T (=DSM 44701T), isolated from a smear-ripened cheese.</title>
        <authorList>
            <consortium name="US DOE Joint Genome Institute (JGI-PGF)"/>
            <person name="Walter F."/>
            <person name="Albersmeier A."/>
            <person name="Kalinowski J."/>
            <person name="Ruckert C."/>
        </authorList>
    </citation>
    <scope>NUCLEOTIDE SEQUENCE</scope>
    <source>
        <strain evidence="8">CCM 8606</strain>
    </source>
</reference>
<dbReference type="GO" id="GO:0005829">
    <property type="term" value="C:cytosol"/>
    <property type="evidence" value="ECO:0007669"/>
    <property type="project" value="TreeGrafter"/>
</dbReference>
<organism evidence="8 9">
    <name type="scientific">Galliscardovia ingluviei</name>
    <dbReference type="NCBI Taxonomy" id="1769422"/>
    <lineage>
        <taxon>Bacteria</taxon>
        <taxon>Bacillati</taxon>
        <taxon>Actinomycetota</taxon>
        <taxon>Actinomycetes</taxon>
        <taxon>Bifidobacteriales</taxon>
        <taxon>Bifidobacteriaceae</taxon>
        <taxon>Galliscardovia</taxon>
    </lineage>
</organism>
<accession>A0A8J3ANW8</accession>
<keyword evidence="5 7" id="KW-0413">Isomerase</keyword>
<comment type="function">
    <text evidence="2 7">Converts N-acetylmannosamine-6-phosphate (ManNAc-6-P) to N-acetylglucosamine-6-phosphate (GlcNAc-6-P).</text>
</comment>
<dbReference type="Pfam" id="PF04131">
    <property type="entry name" value="NanE"/>
    <property type="match status" value="1"/>
</dbReference>
<dbReference type="GO" id="GO:0019262">
    <property type="term" value="P:N-acetylneuraminate catabolic process"/>
    <property type="evidence" value="ECO:0007669"/>
    <property type="project" value="UniProtKB-UniRule"/>
</dbReference>
<evidence type="ECO:0000256" key="3">
    <source>
        <dbReference type="ARBA" id="ARBA00005081"/>
    </source>
</evidence>
<keyword evidence="6 7" id="KW-0119">Carbohydrate metabolism</keyword>
<dbReference type="HAMAP" id="MF_01235">
    <property type="entry name" value="ManNAc6P_epimer"/>
    <property type="match status" value="1"/>
</dbReference>
<reference evidence="8" key="2">
    <citation type="submission" date="2020-09" db="EMBL/GenBank/DDBJ databases">
        <authorList>
            <person name="Sun Q."/>
            <person name="Sedlacek I."/>
        </authorList>
    </citation>
    <scope>NUCLEOTIDE SEQUENCE</scope>
    <source>
        <strain evidence="8">CCM 8606</strain>
    </source>
</reference>
<evidence type="ECO:0000256" key="7">
    <source>
        <dbReference type="HAMAP-Rule" id="MF_01235"/>
    </source>
</evidence>
<dbReference type="UniPathway" id="UPA00629">
    <property type="reaction ID" value="UER00682"/>
</dbReference>
<dbReference type="PANTHER" id="PTHR36204">
    <property type="entry name" value="N-ACETYLMANNOSAMINE-6-PHOSPHATE 2-EPIMERASE-RELATED"/>
    <property type="match status" value="1"/>
</dbReference>
<evidence type="ECO:0000256" key="4">
    <source>
        <dbReference type="ARBA" id="ARBA00007439"/>
    </source>
</evidence>
<evidence type="ECO:0000256" key="5">
    <source>
        <dbReference type="ARBA" id="ARBA00023235"/>
    </source>
</evidence>
<evidence type="ECO:0000256" key="6">
    <source>
        <dbReference type="ARBA" id="ARBA00023277"/>
    </source>
</evidence>
<dbReference type="AlphaFoldDB" id="A0A8J3ANW8"/>
<dbReference type="PANTHER" id="PTHR36204:SF1">
    <property type="entry name" value="N-ACETYLMANNOSAMINE-6-PHOSPHATE 2-EPIMERASE-RELATED"/>
    <property type="match status" value="1"/>
</dbReference>
<dbReference type="Proteomes" id="UP000619536">
    <property type="component" value="Unassembled WGS sequence"/>
</dbReference>
<comment type="similarity">
    <text evidence="4 7">Belongs to the NanE family.</text>
</comment>
<name>A0A8J3ANW8_9BIFI</name>
<dbReference type="NCBIfam" id="NF002231">
    <property type="entry name" value="PRK01130.1"/>
    <property type="match status" value="1"/>
</dbReference>
<dbReference type="GO" id="GO:0005975">
    <property type="term" value="P:carbohydrate metabolic process"/>
    <property type="evidence" value="ECO:0007669"/>
    <property type="project" value="UniProtKB-UniRule"/>
</dbReference>
<dbReference type="RefSeq" id="WP_371866634.1">
    <property type="nucleotide sequence ID" value="NZ_BMDH01000002.1"/>
</dbReference>
<dbReference type="CDD" id="cd04729">
    <property type="entry name" value="NanE"/>
    <property type="match status" value="1"/>
</dbReference>
<evidence type="ECO:0000256" key="2">
    <source>
        <dbReference type="ARBA" id="ARBA00002147"/>
    </source>
</evidence>
<proteinExistence type="inferred from homology"/>
<comment type="pathway">
    <text evidence="3 7">Amino-sugar metabolism; N-acetylneuraminate degradation; D-fructose 6-phosphate from N-acetylneuraminate: step 3/5.</text>
</comment>
<dbReference type="EMBL" id="BMDH01000002">
    <property type="protein sequence ID" value="GGI14111.1"/>
    <property type="molecule type" value="Genomic_DNA"/>
</dbReference>
<dbReference type="GO" id="GO:0047465">
    <property type="term" value="F:N-acylglucosamine-6-phosphate 2-epimerase activity"/>
    <property type="evidence" value="ECO:0007669"/>
    <property type="project" value="UniProtKB-EC"/>
</dbReference>
<gene>
    <name evidence="7 8" type="primary">nanE</name>
    <name evidence="8" type="ORF">GCM10007377_09300</name>
</gene>
<dbReference type="EC" id="5.1.3.9" evidence="7"/>
<dbReference type="InterPro" id="IPR007260">
    <property type="entry name" value="NanE"/>
</dbReference>
<dbReference type="InterPro" id="IPR011060">
    <property type="entry name" value="RibuloseP-bd_barrel"/>
</dbReference>